<reference evidence="1" key="2">
    <citation type="submission" date="2025-09" db="UniProtKB">
        <authorList>
            <consortium name="EnsemblPlants"/>
        </authorList>
    </citation>
    <scope>IDENTIFICATION</scope>
</reference>
<evidence type="ECO:0000313" key="1">
    <source>
        <dbReference type="EnsemblPlants" id="AVESA.00010b.r2.2DG0372340.2.CDS"/>
    </source>
</evidence>
<evidence type="ECO:0000313" key="2">
    <source>
        <dbReference type="Proteomes" id="UP001732700"/>
    </source>
</evidence>
<accession>A0ACD5V4A8</accession>
<reference evidence="1" key="1">
    <citation type="submission" date="2021-05" db="EMBL/GenBank/DDBJ databases">
        <authorList>
            <person name="Scholz U."/>
            <person name="Mascher M."/>
            <person name="Fiebig A."/>
        </authorList>
    </citation>
    <scope>NUCLEOTIDE SEQUENCE [LARGE SCALE GENOMIC DNA]</scope>
</reference>
<dbReference type="EnsemblPlants" id="AVESA.00010b.r2.2DG0372340.2">
    <property type="protein sequence ID" value="AVESA.00010b.r2.2DG0372340.2.CDS"/>
    <property type="gene ID" value="AVESA.00010b.r2.2DG0372340"/>
</dbReference>
<protein>
    <submittedName>
        <fullName evidence="1">Uncharacterized protein</fullName>
    </submittedName>
</protein>
<sequence length="317" mass="33326">MLPTRFPTSRTDDAGPEPLLPGASRAVLSEFVATAVFVFAAEGSVYGLWKMYTDTGTLGGLLVVAIAHALALAAAVALSCDASGGHVNPAVTFGVLVARRISFARAVLYWAAQLLGAVLAAALLRLVSGGVVIQLFYSATHILVFLRLPNKWSASNVETSPRSPRLTFACGTCHVVQRPMGFTLGGGIHERHALLLEVVMTFGLMYTVYATTVDRSRDGSGNVSAIAPIAIGFVLGANILAGGPFDGAAMNPARAFGPALVGWSWRHHWVYWVGPLIGAGLAGALYESVMAEQPEAPTAAATRLLVPEPEPEPDEDY</sequence>
<proteinExistence type="predicted"/>
<name>A0ACD5V4A8_AVESA</name>
<dbReference type="Proteomes" id="UP001732700">
    <property type="component" value="Chromosome 2D"/>
</dbReference>
<organism evidence="1 2">
    <name type="scientific">Avena sativa</name>
    <name type="common">Oat</name>
    <dbReference type="NCBI Taxonomy" id="4498"/>
    <lineage>
        <taxon>Eukaryota</taxon>
        <taxon>Viridiplantae</taxon>
        <taxon>Streptophyta</taxon>
        <taxon>Embryophyta</taxon>
        <taxon>Tracheophyta</taxon>
        <taxon>Spermatophyta</taxon>
        <taxon>Magnoliopsida</taxon>
        <taxon>Liliopsida</taxon>
        <taxon>Poales</taxon>
        <taxon>Poaceae</taxon>
        <taxon>BOP clade</taxon>
        <taxon>Pooideae</taxon>
        <taxon>Poodae</taxon>
        <taxon>Poeae</taxon>
        <taxon>Poeae Chloroplast Group 1 (Aveneae type)</taxon>
        <taxon>Aveninae</taxon>
        <taxon>Avena</taxon>
    </lineage>
</organism>
<keyword evidence="2" id="KW-1185">Reference proteome</keyword>